<gene>
    <name evidence="2" type="ORF">H6G59_13645</name>
</gene>
<evidence type="ECO:0000259" key="1">
    <source>
        <dbReference type="SMART" id="SM01022"/>
    </source>
</evidence>
<accession>A0ABR8FFI5</accession>
<dbReference type="Pfam" id="PF04266">
    <property type="entry name" value="ASCH"/>
    <property type="match status" value="1"/>
</dbReference>
<keyword evidence="3" id="KW-1185">Reference proteome</keyword>
<dbReference type="Gene3D" id="2.30.130.30">
    <property type="entry name" value="Hypothetical protein"/>
    <property type="match status" value="1"/>
</dbReference>
<dbReference type="InterPro" id="IPR007374">
    <property type="entry name" value="ASCH_domain"/>
</dbReference>
<protein>
    <submittedName>
        <fullName evidence="2">ASCH domain-containing protein</fullName>
    </submittedName>
</protein>
<feature type="domain" description="ASCH" evidence="1">
    <location>
        <begin position="2"/>
        <end position="103"/>
    </location>
</feature>
<reference evidence="2 3" key="1">
    <citation type="journal article" date="2020" name="ISME J.">
        <title>Comparative genomics reveals insights into cyanobacterial evolution and habitat adaptation.</title>
        <authorList>
            <person name="Chen M.Y."/>
            <person name="Teng W.K."/>
            <person name="Zhao L."/>
            <person name="Hu C.X."/>
            <person name="Zhou Y.K."/>
            <person name="Han B.P."/>
            <person name="Song L.R."/>
            <person name="Shu W.S."/>
        </authorList>
    </citation>
    <scope>NUCLEOTIDE SEQUENCE [LARGE SCALE GENOMIC DNA]</scope>
    <source>
        <strain evidence="2 3">FACHB-196</strain>
    </source>
</reference>
<sequence length="153" mass="17756">MLSIKPKYAAMILSGEKKVELRRVRTRLQKGDLVLVYVSSPTKALVATFEVDNIIQNEIQAKPKDINNFWKEIENIAGISCNEYKTYYNTASTIVAIFIKNLKELHKPIELETLRAKIPRFHPPQSYRYLKHSEFQLFESLIPDKSRISSTKK</sequence>
<dbReference type="EMBL" id="JACJST010000011">
    <property type="protein sequence ID" value="MBD2568918.1"/>
    <property type="molecule type" value="Genomic_DNA"/>
</dbReference>
<dbReference type="InterPro" id="IPR015947">
    <property type="entry name" value="PUA-like_sf"/>
</dbReference>
<organism evidence="2 3">
    <name type="scientific">Anabaena lutea FACHB-196</name>
    <dbReference type="NCBI Taxonomy" id="2692881"/>
    <lineage>
        <taxon>Bacteria</taxon>
        <taxon>Bacillati</taxon>
        <taxon>Cyanobacteriota</taxon>
        <taxon>Cyanophyceae</taxon>
        <taxon>Nostocales</taxon>
        <taxon>Nostocaceae</taxon>
        <taxon>Anabaena</taxon>
    </lineage>
</organism>
<comment type="caution">
    <text evidence="2">The sequence shown here is derived from an EMBL/GenBank/DDBJ whole genome shotgun (WGS) entry which is preliminary data.</text>
</comment>
<dbReference type="SUPFAM" id="SSF88697">
    <property type="entry name" value="PUA domain-like"/>
    <property type="match status" value="1"/>
</dbReference>
<dbReference type="Proteomes" id="UP000640531">
    <property type="component" value="Unassembled WGS sequence"/>
</dbReference>
<evidence type="ECO:0000313" key="3">
    <source>
        <dbReference type="Proteomes" id="UP000640531"/>
    </source>
</evidence>
<evidence type="ECO:0000313" key="2">
    <source>
        <dbReference type="EMBL" id="MBD2568918.1"/>
    </source>
</evidence>
<dbReference type="SMART" id="SM01022">
    <property type="entry name" value="ASCH"/>
    <property type="match status" value="1"/>
</dbReference>
<proteinExistence type="predicted"/>
<name>A0ABR8FFI5_9NOST</name>